<evidence type="ECO:0000313" key="2">
    <source>
        <dbReference type="EMBL" id="MFI6502779.1"/>
    </source>
</evidence>
<dbReference type="PANTHER" id="PTHR42714:SF2">
    <property type="entry name" value="TRNA MODIFICATION GTPASE GTPBP3, MITOCHONDRIAL"/>
    <property type="match status" value="1"/>
</dbReference>
<organism evidence="2 3">
    <name type="scientific">Nonomuraea typhae</name>
    <dbReference type="NCBI Taxonomy" id="2603600"/>
    <lineage>
        <taxon>Bacteria</taxon>
        <taxon>Bacillati</taxon>
        <taxon>Actinomycetota</taxon>
        <taxon>Actinomycetes</taxon>
        <taxon>Streptosporangiales</taxon>
        <taxon>Streptosporangiaceae</taxon>
        <taxon>Nonomuraea</taxon>
    </lineage>
</organism>
<dbReference type="PANTHER" id="PTHR42714">
    <property type="entry name" value="TRNA MODIFICATION GTPASE GTPBP3"/>
    <property type="match status" value="1"/>
</dbReference>
<proteinExistence type="predicted"/>
<dbReference type="InterPro" id="IPR006073">
    <property type="entry name" value="GTP-bd"/>
</dbReference>
<protein>
    <submittedName>
        <fullName evidence="2">GTPase family protein</fullName>
    </submittedName>
</protein>
<dbReference type="SUPFAM" id="SSF52540">
    <property type="entry name" value="P-loop containing nucleoside triphosphate hydrolases"/>
    <property type="match status" value="1"/>
</dbReference>
<feature type="domain" description="G" evidence="1">
    <location>
        <begin position="33"/>
        <end position="126"/>
    </location>
</feature>
<evidence type="ECO:0000313" key="3">
    <source>
        <dbReference type="Proteomes" id="UP001612741"/>
    </source>
</evidence>
<reference evidence="2 3" key="1">
    <citation type="submission" date="2024-10" db="EMBL/GenBank/DDBJ databases">
        <title>The Natural Products Discovery Center: Release of the First 8490 Sequenced Strains for Exploring Actinobacteria Biosynthetic Diversity.</title>
        <authorList>
            <person name="Kalkreuter E."/>
            <person name="Kautsar S.A."/>
            <person name="Yang D."/>
            <person name="Bader C.D."/>
            <person name="Teijaro C.N."/>
            <person name="Fluegel L."/>
            <person name="Davis C.M."/>
            <person name="Simpson J.R."/>
            <person name="Lauterbach L."/>
            <person name="Steele A.D."/>
            <person name="Gui C."/>
            <person name="Meng S."/>
            <person name="Li G."/>
            <person name="Viehrig K."/>
            <person name="Ye F."/>
            <person name="Su P."/>
            <person name="Kiefer A.F."/>
            <person name="Nichols A."/>
            <person name="Cepeda A.J."/>
            <person name="Yan W."/>
            <person name="Fan B."/>
            <person name="Jiang Y."/>
            <person name="Adhikari A."/>
            <person name="Zheng C.-J."/>
            <person name="Schuster L."/>
            <person name="Cowan T.M."/>
            <person name="Smanski M.J."/>
            <person name="Chevrette M.G."/>
            <person name="De Carvalho L.P.S."/>
            <person name="Shen B."/>
        </authorList>
    </citation>
    <scope>NUCLEOTIDE SEQUENCE [LARGE SCALE GENOMIC DNA]</scope>
    <source>
        <strain evidence="2 3">NPDC050545</strain>
    </source>
</reference>
<name>A0ABW7Z3N6_9ACTN</name>
<dbReference type="RefSeq" id="WP_397088306.1">
    <property type="nucleotide sequence ID" value="NZ_JBITGY010000010.1"/>
</dbReference>
<gene>
    <name evidence="2" type="ORF">ACIBG2_35745</name>
</gene>
<dbReference type="Proteomes" id="UP001612741">
    <property type="component" value="Unassembled WGS sequence"/>
</dbReference>
<dbReference type="EMBL" id="JBITGY010000010">
    <property type="protein sequence ID" value="MFI6502779.1"/>
    <property type="molecule type" value="Genomic_DNA"/>
</dbReference>
<dbReference type="Pfam" id="PF01926">
    <property type="entry name" value="MMR_HSR1"/>
    <property type="match status" value="1"/>
</dbReference>
<keyword evidence="3" id="KW-1185">Reference proteome</keyword>
<accession>A0ABW7Z3N6</accession>
<sequence>MRVSSPLSAEQLERIKADVWHKYETEASRPLSVAIMGQTGAGKSSLLNVLFGADLPTGDIRPVTKAPEAITLPVNISGKGGHSLTFWDMPGIGESVLADADYLAMYREKLTACDVVIWALHSDNRSTTYEAMCLRRILEGDDDAALVNKLTFAMTKVDLLTPPSWIFALHGGSGVFAPGARLAAKLSDKALHYEEVFIRPFASLLTASTYNPGGFAVSDERLTFDDYTVRHRGYVSEAVCADYQSRYPEDADVFARLRDNHRVLACSALFRFNLAQLLVAVVNKLGVGATARFRRLLGEAEHLAEVPVDTMRGLGNFLIWDGVRKLLDLSDPAVPPTL</sequence>
<comment type="caution">
    <text evidence="2">The sequence shown here is derived from an EMBL/GenBank/DDBJ whole genome shotgun (WGS) entry which is preliminary data.</text>
</comment>
<dbReference type="InterPro" id="IPR027417">
    <property type="entry name" value="P-loop_NTPase"/>
</dbReference>
<dbReference type="Gene3D" id="3.40.50.300">
    <property type="entry name" value="P-loop containing nucleotide triphosphate hydrolases"/>
    <property type="match status" value="1"/>
</dbReference>
<evidence type="ECO:0000259" key="1">
    <source>
        <dbReference type="Pfam" id="PF01926"/>
    </source>
</evidence>